<evidence type="ECO:0000313" key="3">
    <source>
        <dbReference type="Proteomes" id="UP000287857"/>
    </source>
</evidence>
<sequence>MLKIEYAVLFGFIGMFATIIGLWKALKKDTSEETATMTTFKSDIKNIGDNVKTIANDTKEIRVENREIRDRLVRVETINEQTQARLKKLERN</sequence>
<comment type="caution">
    <text evidence="2">The sequence shown here is derived from an EMBL/GenBank/DDBJ whole genome shotgun (WGS) entry which is preliminary data.</text>
</comment>
<name>A0A429ZQZ7_9ENTE</name>
<proteinExistence type="predicted"/>
<dbReference type="RefSeq" id="WP_125984826.1">
    <property type="nucleotide sequence ID" value="NZ_NGJS01000028.1"/>
</dbReference>
<keyword evidence="1" id="KW-1133">Transmembrane helix</keyword>
<dbReference type="AlphaFoldDB" id="A0A429ZQZ7"/>
<dbReference type="EMBL" id="NGJS01000028">
    <property type="protein sequence ID" value="RST96150.1"/>
    <property type="molecule type" value="Genomic_DNA"/>
</dbReference>
<keyword evidence="1" id="KW-0472">Membrane</keyword>
<feature type="transmembrane region" description="Helical" evidence="1">
    <location>
        <begin position="6"/>
        <end position="26"/>
    </location>
</feature>
<evidence type="ECO:0000313" key="2">
    <source>
        <dbReference type="EMBL" id="RST96150.1"/>
    </source>
</evidence>
<keyword evidence="3" id="KW-1185">Reference proteome</keyword>
<dbReference type="Proteomes" id="UP000287857">
    <property type="component" value="Unassembled WGS sequence"/>
</dbReference>
<accession>A0A429ZQZ7</accession>
<gene>
    <name evidence="2" type="ORF">CBF37_11220</name>
</gene>
<evidence type="ECO:0000256" key="1">
    <source>
        <dbReference type="SAM" id="Phobius"/>
    </source>
</evidence>
<organism evidence="2 3">
    <name type="scientific">Vagococcus vulneris</name>
    <dbReference type="NCBI Taxonomy" id="1977869"/>
    <lineage>
        <taxon>Bacteria</taxon>
        <taxon>Bacillati</taxon>
        <taxon>Bacillota</taxon>
        <taxon>Bacilli</taxon>
        <taxon>Lactobacillales</taxon>
        <taxon>Enterococcaceae</taxon>
        <taxon>Vagococcus</taxon>
    </lineage>
</organism>
<protein>
    <submittedName>
        <fullName evidence="2">Uncharacterized protein</fullName>
    </submittedName>
</protein>
<reference evidence="2 3" key="1">
    <citation type="submission" date="2017-05" db="EMBL/GenBank/DDBJ databases">
        <title>Vagococcus spp. assemblies.</title>
        <authorList>
            <person name="Gulvik C.A."/>
        </authorList>
    </citation>
    <scope>NUCLEOTIDE SEQUENCE [LARGE SCALE GENOMIC DNA]</scope>
    <source>
        <strain evidence="2 3">SS1995</strain>
    </source>
</reference>
<keyword evidence="1" id="KW-0812">Transmembrane</keyword>